<dbReference type="Proteomes" id="UP000578077">
    <property type="component" value="Unassembled WGS sequence"/>
</dbReference>
<organism evidence="1 2">
    <name type="scientific">Streptomonospora salina</name>
    <dbReference type="NCBI Taxonomy" id="104205"/>
    <lineage>
        <taxon>Bacteria</taxon>
        <taxon>Bacillati</taxon>
        <taxon>Actinomycetota</taxon>
        <taxon>Actinomycetes</taxon>
        <taxon>Streptosporangiales</taxon>
        <taxon>Nocardiopsidaceae</taxon>
        <taxon>Streptomonospora</taxon>
    </lineage>
</organism>
<reference evidence="1 2" key="1">
    <citation type="submission" date="2020-08" db="EMBL/GenBank/DDBJ databases">
        <title>Sequencing the genomes of 1000 actinobacteria strains.</title>
        <authorList>
            <person name="Klenk H.-P."/>
        </authorList>
    </citation>
    <scope>NUCLEOTIDE SEQUENCE [LARGE SCALE GENOMIC DNA]</scope>
    <source>
        <strain evidence="1 2">DSM 44593</strain>
    </source>
</reference>
<dbReference type="EMBL" id="JACHLY010000001">
    <property type="protein sequence ID" value="MBB6000118.1"/>
    <property type="molecule type" value="Genomic_DNA"/>
</dbReference>
<protein>
    <submittedName>
        <fullName evidence="1">Uncharacterized protein</fullName>
    </submittedName>
</protein>
<keyword evidence="2" id="KW-1185">Reference proteome</keyword>
<dbReference type="AlphaFoldDB" id="A0A841EH15"/>
<sequence length="166" mass="17771">MSTYPEGLIPSPAEYRAHQIARDHLDSARRAFDRIDAFVLPRTVPVTAAMRESLQATLQAAAQTLQQGGAGGAAPARSRAAPALARLIPDSFAAEPLAKDGVTDDPAAFDVRRRWVITAARRLVCVHAPTRSVAAPGEGTEQWIEQHPNALKVMATTAKRAAQACR</sequence>
<dbReference type="RefSeq" id="WP_184637340.1">
    <property type="nucleotide sequence ID" value="NZ_BAABKT010000012.1"/>
</dbReference>
<gene>
    <name evidence="1" type="ORF">HNR25_003869</name>
</gene>
<evidence type="ECO:0000313" key="2">
    <source>
        <dbReference type="Proteomes" id="UP000578077"/>
    </source>
</evidence>
<comment type="caution">
    <text evidence="1">The sequence shown here is derived from an EMBL/GenBank/DDBJ whole genome shotgun (WGS) entry which is preliminary data.</text>
</comment>
<name>A0A841EH15_9ACTN</name>
<accession>A0A841EH15</accession>
<evidence type="ECO:0000313" key="1">
    <source>
        <dbReference type="EMBL" id="MBB6000118.1"/>
    </source>
</evidence>
<proteinExistence type="predicted"/>